<dbReference type="OrthoDB" id="1778979at2"/>
<evidence type="ECO:0000313" key="1">
    <source>
        <dbReference type="EMBL" id="RHJ89345.1"/>
    </source>
</evidence>
<gene>
    <name evidence="1" type="ORF">DW099_01850</name>
</gene>
<protein>
    <submittedName>
        <fullName evidence="1">Uncharacterized protein</fullName>
    </submittedName>
</protein>
<name>A0A415E6S2_9FIRM</name>
<dbReference type="RefSeq" id="WP_118333439.1">
    <property type="nucleotide sequence ID" value="NZ_AP025567.1"/>
</dbReference>
<sequence length="153" mass="17643">MDYRIALKQLIEEYRDGIMEIYQVTTTAAMKDAKKLGLFKKRKFGGYIENFRSHMEAARALNVDAIEIPETDEESRTLADLLKKSIQSFCLLCDLSVEFYEMAEKKQYKDSGISVEQYTKALGQMQRVLMRSLEDLNTLGQAYGEYHTDDLAD</sequence>
<dbReference type="Proteomes" id="UP000284841">
    <property type="component" value="Unassembled WGS sequence"/>
</dbReference>
<accession>A0A415E6S2</accession>
<dbReference type="EMBL" id="QRMS01000001">
    <property type="protein sequence ID" value="RHJ89345.1"/>
    <property type="molecule type" value="Genomic_DNA"/>
</dbReference>
<proteinExistence type="predicted"/>
<comment type="caution">
    <text evidence="1">The sequence shown here is derived from an EMBL/GenBank/DDBJ whole genome shotgun (WGS) entry which is preliminary data.</text>
</comment>
<reference evidence="1 2" key="1">
    <citation type="submission" date="2018-08" db="EMBL/GenBank/DDBJ databases">
        <title>A genome reference for cultivated species of the human gut microbiota.</title>
        <authorList>
            <person name="Zou Y."/>
            <person name="Xue W."/>
            <person name="Luo G."/>
        </authorList>
    </citation>
    <scope>NUCLEOTIDE SEQUENCE [LARGE SCALE GENOMIC DNA]</scope>
    <source>
        <strain evidence="1 2">AM07-24</strain>
    </source>
</reference>
<keyword evidence="2" id="KW-1185">Reference proteome</keyword>
<organism evidence="1 2">
    <name type="scientific">Emergencia timonensis</name>
    <dbReference type="NCBI Taxonomy" id="1776384"/>
    <lineage>
        <taxon>Bacteria</taxon>
        <taxon>Bacillati</taxon>
        <taxon>Bacillota</taxon>
        <taxon>Clostridia</taxon>
        <taxon>Peptostreptococcales</taxon>
        <taxon>Anaerovoracaceae</taxon>
        <taxon>Emergencia</taxon>
    </lineage>
</organism>
<dbReference type="AlphaFoldDB" id="A0A415E6S2"/>
<evidence type="ECO:0000313" key="2">
    <source>
        <dbReference type="Proteomes" id="UP000284841"/>
    </source>
</evidence>